<dbReference type="PANTHER" id="PTHR46157">
    <property type="entry name" value="K(+) EFFLUX ANTIPORTER 3, CHLOROPLASTIC"/>
    <property type="match status" value="1"/>
</dbReference>
<feature type="region of interest" description="Disordered" evidence="2">
    <location>
        <begin position="117"/>
        <end position="153"/>
    </location>
</feature>
<accession>A0A822XG18</accession>
<dbReference type="AlphaFoldDB" id="A0A822XG18"/>
<dbReference type="PANTHER" id="PTHR46157:SF2">
    <property type="entry name" value="K(+) EFFLUX ANTIPORTER 1, CHLOROPLASTIC-RELATED"/>
    <property type="match status" value="1"/>
</dbReference>
<proteinExistence type="predicted"/>
<evidence type="ECO:0000256" key="1">
    <source>
        <dbReference type="SAM" id="Coils"/>
    </source>
</evidence>
<evidence type="ECO:0000256" key="2">
    <source>
        <dbReference type="SAM" id="MobiDB-lite"/>
    </source>
</evidence>
<reference evidence="3 4" key="1">
    <citation type="journal article" date="2020" name="Mol. Biol. Evol.">
        <title>Distinct Expression and Methylation Patterns for Genes with Different Fates following a Single Whole-Genome Duplication in Flowering Plants.</title>
        <authorList>
            <person name="Shi T."/>
            <person name="Rahmani R.S."/>
            <person name="Gugger P.F."/>
            <person name="Wang M."/>
            <person name="Li H."/>
            <person name="Zhang Y."/>
            <person name="Li Z."/>
            <person name="Wang Q."/>
            <person name="Van de Peer Y."/>
            <person name="Marchal K."/>
            <person name="Chen J."/>
        </authorList>
    </citation>
    <scope>NUCLEOTIDE SEQUENCE [LARGE SCALE GENOMIC DNA]</scope>
    <source>
        <tissue evidence="3">Leaf</tissue>
    </source>
</reference>
<organism evidence="3 4">
    <name type="scientific">Nelumbo nucifera</name>
    <name type="common">Sacred lotus</name>
    <dbReference type="NCBI Taxonomy" id="4432"/>
    <lineage>
        <taxon>Eukaryota</taxon>
        <taxon>Viridiplantae</taxon>
        <taxon>Streptophyta</taxon>
        <taxon>Embryophyta</taxon>
        <taxon>Tracheophyta</taxon>
        <taxon>Spermatophyta</taxon>
        <taxon>Magnoliopsida</taxon>
        <taxon>Proteales</taxon>
        <taxon>Nelumbonaceae</taxon>
        <taxon>Nelumbo</taxon>
    </lineage>
</organism>
<gene>
    <name evidence="3" type="ORF">HUJ06_020315</name>
</gene>
<comment type="caution">
    <text evidence="3">The sequence shown here is derived from an EMBL/GenBank/DDBJ whole genome shotgun (WGS) entry which is preliminary data.</text>
</comment>
<protein>
    <submittedName>
        <fullName evidence="3">Uncharacterized protein</fullName>
    </submittedName>
</protein>
<keyword evidence="4" id="KW-1185">Reference proteome</keyword>
<keyword evidence="1" id="KW-0175">Coiled coil</keyword>
<dbReference type="EMBL" id="DUZY01000001">
    <property type="protein sequence ID" value="DAD18852.1"/>
    <property type="molecule type" value="Genomic_DNA"/>
</dbReference>
<sequence>MDFTCNFRQPNAFPVGEILSSRTLGCLNPRLRFRCRSFSYSYTGYPRLVSKGCASKKTKKIVSGSIASCQRRTGEFDRFLWASPLKGCLDGNLGHILKVSREIARLQCQGNDSLNTEFLDSTNGDMKSLSPESLEKGPVSDAEPSSPAGEGVEIPSVDDLREVLQKALRELEVAQLNSTIEEDVARESVQKATMALSMAEARLQLAVKSPEIGQGMDDSPEIYTESDADNVKTAETSSSLVEEKVALLVSQDEIRDCQATLENCEAELRCLQNRKEELQKEVERLNEVAEKVQMDALKAEEDVADIMLLAASCCF</sequence>
<evidence type="ECO:0000313" key="3">
    <source>
        <dbReference type="EMBL" id="DAD18852.1"/>
    </source>
</evidence>
<name>A0A822XG18_NELNU</name>
<evidence type="ECO:0000313" key="4">
    <source>
        <dbReference type="Proteomes" id="UP000607653"/>
    </source>
</evidence>
<feature type="coiled-coil region" evidence="1">
    <location>
        <begin position="247"/>
        <end position="302"/>
    </location>
</feature>
<dbReference type="Proteomes" id="UP000607653">
    <property type="component" value="Unassembled WGS sequence"/>
</dbReference>